<dbReference type="GO" id="GO:0003677">
    <property type="term" value="F:DNA binding"/>
    <property type="evidence" value="ECO:0007669"/>
    <property type="project" value="InterPro"/>
</dbReference>
<evidence type="ECO:0000256" key="1">
    <source>
        <dbReference type="ARBA" id="ARBA00004123"/>
    </source>
</evidence>
<dbReference type="Proteomes" id="UP000494206">
    <property type="component" value="Unassembled WGS sequence"/>
</dbReference>
<keyword evidence="10" id="KW-1185">Reference proteome</keyword>
<keyword evidence="4" id="KW-0862">Zinc</keyword>
<gene>
    <name evidence="9" type="ORF">CBOVIS_LOCUS9735</name>
</gene>
<sequence length="188" mass="21244">MNQSTASVRCLECGKDITYKGTTSGLVKHLKSKHGAQYIQTMRKTQRDKGLTLTQEDNTQSTEMLLAKAFCTGLIPFRFAENKEFRLFCKKLNSNFHLPSQKVMKNLIVQNHAEYIQKLTHALKDVEKYVIITDGYCDLRGLKCNLDNCVGSVTDGAAVLRSFANAHFIRITTADATARISFLRNFQK</sequence>
<dbReference type="Pfam" id="PF02892">
    <property type="entry name" value="zf-BED"/>
    <property type="match status" value="1"/>
</dbReference>
<evidence type="ECO:0000313" key="10">
    <source>
        <dbReference type="Proteomes" id="UP000494206"/>
    </source>
</evidence>
<keyword evidence="3" id="KW-0863">Zinc-finger</keyword>
<evidence type="ECO:0000256" key="2">
    <source>
        <dbReference type="ARBA" id="ARBA00022723"/>
    </source>
</evidence>
<dbReference type="InterPro" id="IPR003656">
    <property type="entry name" value="Znf_BED"/>
</dbReference>
<evidence type="ECO:0000256" key="6">
    <source>
        <dbReference type="ARBA" id="ARBA00023163"/>
    </source>
</evidence>
<keyword evidence="5" id="KW-0805">Transcription regulation</keyword>
<evidence type="ECO:0000313" key="9">
    <source>
        <dbReference type="EMBL" id="CAB3407882.1"/>
    </source>
</evidence>
<evidence type="ECO:0000256" key="7">
    <source>
        <dbReference type="ARBA" id="ARBA00023242"/>
    </source>
</evidence>
<proteinExistence type="predicted"/>
<dbReference type="InterPro" id="IPR052035">
    <property type="entry name" value="ZnF_BED_domain_contain"/>
</dbReference>
<comment type="caution">
    <text evidence="9">The sequence shown here is derived from an EMBL/GenBank/DDBJ whole genome shotgun (WGS) entry which is preliminary data.</text>
</comment>
<protein>
    <recommendedName>
        <fullName evidence="8">BED-type domain-containing protein</fullName>
    </recommendedName>
</protein>
<evidence type="ECO:0000256" key="3">
    <source>
        <dbReference type="ARBA" id="ARBA00022771"/>
    </source>
</evidence>
<organism evidence="9 10">
    <name type="scientific">Caenorhabditis bovis</name>
    <dbReference type="NCBI Taxonomy" id="2654633"/>
    <lineage>
        <taxon>Eukaryota</taxon>
        <taxon>Metazoa</taxon>
        <taxon>Ecdysozoa</taxon>
        <taxon>Nematoda</taxon>
        <taxon>Chromadorea</taxon>
        <taxon>Rhabditida</taxon>
        <taxon>Rhabditina</taxon>
        <taxon>Rhabditomorpha</taxon>
        <taxon>Rhabditoidea</taxon>
        <taxon>Rhabditidae</taxon>
        <taxon>Peloderinae</taxon>
        <taxon>Caenorhabditis</taxon>
    </lineage>
</organism>
<dbReference type="SUPFAM" id="SSF57667">
    <property type="entry name" value="beta-beta-alpha zinc fingers"/>
    <property type="match status" value="1"/>
</dbReference>
<dbReference type="InterPro" id="IPR036236">
    <property type="entry name" value="Znf_C2H2_sf"/>
</dbReference>
<evidence type="ECO:0000256" key="5">
    <source>
        <dbReference type="ARBA" id="ARBA00023015"/>
    </source>
</evidence>
<accession>A0A8S1F8E2</accession>
<dbReference type="PANTHER" id="PTHR46481:SF10">
    <property type="entry name" value="ZINC FINGER BED DOMAIN-CONTAINING PROTEIN 39"/>
    <property type="match status" value="1"/>
</dbReference>
<dbReference type="GO" id="GO:0008270">
    <property type="term" value="F:zinc ion binding"/>
    <property type="evidence" value="ECO:0007669"/>
    <property type="project" value="UniProtKB-KW"/>
</dbReference>
<dbReference type="OrthoDB" id="5800145at2759"/>
<keyword evidence="7" id="KW-0539">Nucleus</keyword>
<keyword evidence="2" id="KW-0479">Metal-binding</keyword>
<name>A0A8S1F8E2_9PELO</name>
<evidence type="ECO:0000259" key="8">
    <source>
        <dbReference type="Pfam" id="PF02892"/>
    </source>
</evidence>
<feature type="domain" description="BED-type" evidence="8">
    <location>
        <begin position="7"/>
        <end position="34"/>
    </location>
</feature>
<comment type="subcellular location">
    <subcellularLocation>
        <location evidence="1">Nucleus</location>
    </subcellularLocation>
</comment>
<reference evidence="9 10" key="1">
    <citation type="submission" date="2020-04" db="EMBL/GenBank/DDBJ databases">
        <authorList>
            <person name="Laetsch R D."/>
            <person name="Stevens L."/>
            <person name="Kumar S."/>
            <person name="Blaxter L. M."/>
        </authorList>
    </citation>
    <scope>NUCLEOTIDE SEQUENCE [LARGE SCALE GENOMIC DNA]</scope>
</reference>
<evidence type="ECO:0000256" key="4">
    <source>
        <dbReference type="ARBA" id="ARBA00022833"/>
    </source>
</evidence>
<dbReference type="GO" id="GO:0005634">
    <property type="term" value="C:nucleus"/>
    <property type="evidence" value="ECO:0007669"/>
    <property type="project" value="UniProtKB-SubCell"/>
</dbReference>
<keyword evidence="6" id="KW-0804">Transcription</keyword>
<dbReference type="EMBL" id="CADEPM010000006">
    <property type="protein sequence ID" value="CAB3407882.1"/>
    <property type="molecule type" value="Genomic_DNA"/>
</dbReference>
<dbReference type="AlphaFoldDB" id="A0A8S1F8E2"/>
<dbReference type="GO" id="GO:0009791">
    <property type="term" value="P:post-embryonic development"/>
    <property type="evidence" value="ECO:0007669"/>
    <property type="project" value="UniProtKB-ARBA"/>
</dbReference>
<dbReference type="PANTHER" id="PTHR46481">
    <property type="entry name" value="ZINC FINGER BED DOMAIN-CONTAINING PROTEIN 4"/>
    <property type="match status" value="1"/>
</dbReference>